<keyword evidence="4" id="KW-0255">Endonuclease</keyword>
<evidence type="ECO:0000259" key="7">
    <source>
        <dbReference type="Pfam" id="PF06817"/>
    </source>
</evidence>
<proteinExistence type="predicted"/>
<dbReference type="Pfam" id="PF06817">
    <property type="entry name" value="RVT_thumb"/>
    <property type="match status" value="1"/>
</dbReference>
<dbReference type="SUPFAM" id="SSF56672">
    <property type="entry name" value="DNA/RNA polymerases"/>
    <property type="match status" value="1"/>
</dbReference>
<dbReference type="GO" id="GO:0016787">
    <property type="term" value="F:hydrolase activity"/>
    <property type="evidence" value="ECO:0007669"/>
    <property type="project" value="UniProtKB-KW"/>
</dbReference>
<dbReference type="InterPro" id="IPR043502">
    <property type="entry name" value="DNA/RNA_pol_sf"/>
</dbReference>
<dbReference type="GO" id="GO:0035613">
    <property type="term" value="F:RNA stem-loop binding"/>
    <property type="evidence" value="ECO:0007669"/>
    <property type="project" value="TreeGrafter"/>
</dbReference>
<gene>
    <name evidence="8" type="primary">Ervk18_3</name>
    <name evidence="8" type="ORF">NEOCOR_R09472</name>
</gene>
<keyword evidence="9" id="KW-1185">Reference proteome</keyword>
<accession>A0A7L2RRK5</accession>
<keyword evidence="3" id="KW-0540">Nuclease</keyword>
<protein>
    <submittedName>
        <fullName evidence="8">POK18 protein</fullName>
    </submittedName>
</protein>
<keyword evidence="5" id="KW-0378">Hydrolase</keyword>
<dbReference type="OrthoDB" id="9319918at2759"/>
<evidence type="ECO:0000256" key="6">
    <source>
        <dbReference type="ARBA" id="ARBA00022918"/>
    </source>
</evidence>
<evidence type="ECO:0000256" key="2">
    <source>
        <dbReference type="ARBA" id="ARBA00022695"/>
    </source>
</evidence>
<keyword evidence="2" id="KW-0548">Nucleotidyltransferase</keyword>
<comment type="caution">
    <text evidence="8">The sequence shown here is derived from an EMBL/GenBank/DDBJ whole genome shotgun (WGS) entry which is preliminary data.</text>
</comment>
<evidence type="ECO:0000256" key="1">
    <source>
        <dbReference type="ARBA" id="ARBA00022679"/>
    </source>
</evidence>
<reference evidence="8 9" key="1">
    <citation type="submission" date="2019-09" db="EMBL/GenBank/DDBJ databases">
        <title>Bird 10,000 Genomes (B10K) Project - Family phase.</title>
        <authorList>
            <person name="Zhang G."/>
        </authorList>
    </citation>
    <scope>NUCLEOTIDE SEQUENCE [LARGE SCALE GENOMIC DNA]</scope>
    <source>
        <strain evidence="8">B10K-DU-002-79</strain>
    </source>
</reference>
<dbReference type="EMBL" id="VYZS01102568">
    <property type="protein sequence ID" value="NXS11991.1"/>
    <property type="molecule type" value="Genomic_DNA"/>
</dbReference>
<keyword evidence="1" id="KW-0808">Transferase</keyword>
<evidence type="ECO:0000256" key="4">
    <source>
        <dbReference type="ARBA" id="ARBA00022759"/>
    </source>
</evidence>
<dbReference type="Gene3D" id="3.30.70.270">
    <property type="match status" value="1"/>
</dbReference>
<dbReference type="PANTHER" id="PTHR41694:SF3">
    <property type="entry name" value="RNA-DIRECTED DNA POLYMERASE-RELATED"/>
    <property type="match status" value="1"/>
</dbReference>
<evidence type="ECO:0000256" key="5">
    <source>
        <dbReference type="ARBA" id="ARBA00022801"/>
    </source>
</evidence>
<dbReference type="GO" id="GO:0004519">
    <property type="term" value="F:endonuclease activity"/>
    <property type="evidence" value="ECO:0007669"/>
    <property type="project" value="UniProtKB-KW"/>
</dbReference>
<dbReference type="InterPro" id="IPR010661">
    <property type="entry name" value="RVT_thumb"/>
</dbReference>
<organism evidence="8 9">
    <name type="scientific">Neodrepanis coruscans</name>
    <name type="common">wattled asity</name>
    <dbReference type="NCBI Taxonomy" id="254563"/>
    <lineage>
        <taxon>Eukaryota</taxon>
        <taxon>Metazoa</taxon>
        <taxon>Chordata</taxon>
        <taxon>Craniata</taxon>
        <taxon>Vertebrata</taxon>
        <taxon>Euteleostomi</taxon>
        <taxon>Archelosauria</taxon>
        <taxon>Archosauria</taxon>
        <taxon>Dinosauria</taxon>
        <taxon>Saurischia</taxon>
        <taxon>Theropoda</taxon>
        <taxon>Coelurosauria</taxon>
        <taxon>Aves</taxon>
        <taxon>Neognathae</taxon>
        <taxon>Neoaves</taxon>
        <taxon>Telluraves</taxon>
        <taxon>Australaves</taxon>
        <taxon>Passeriformes</taxon>
        <taxon>Philepittidae</taxon>
        <taxon>Neodrepanis</taxon>
    </lineage>
</organism>
<feature type="non-terminal residue" evidence="8">
    <location>
        <position position="1"/>
    </location>
</feature>
<feature type="domain" description="Reverse transcriptase thumb" evidence="7">
    <location>
        <begin position="15"/>
        <end position="67"/>
    </location>
</feature>
<sequence>WKYLSMTLSDTVVCPQKLTIRTEINTLNGVQKLVGDIQWVHNLCGITVSDLQPLFDLLKDGSQPQEP</sequence>
<dbReference type="InterPro" id="IPR043128">
    <property type="entry name" value="Rev_trsase/Diguanyl_cyclase"/>
</dbReference>
<dbReference type="Proteomes" id="UP000560066">
    <property type="component" value="Unassembled WGS sequence"/>
</dbReference>
<feature type="non-terminal residue" evidence="8">
    <location>
        <position position="67"/>
    </location>
</feature>
<dbReference type="PANTHER" id="PTHR41694">
    <property type="entry name" value="ENDOGENOUS RETROVIRUS GROUP K MEMBER POL PROTEIN"/>
    <property type="match status" value="1"/>
</dbReference>
<name>A0A7L2RRK5_9PASS</name>
<evidence type="ECO:0000313" key="9">
    <source>
        <dbReference type="Proteomes" id="UP000560066"/>
    </source>
</evidence>
<evidence type="ECO:0000256" key="3">
    <source>
        <dbReference type="ARBA" id="ARBA00022722"/>
    </source>
</evidence>
<dbReference type="AlphaFoldDB" id="A0A7L2RRK5"/>
<evidence type="ECO:0000313" key="8">
    <source>
        <dbReference type="EMBL" id="NXS11991.1"/>
    </source>
</evidence>
<keyword evidence="6" id="KW-0695">RNA-directed DNA polymerase</keyword>
<dbReference type="GO" id="GO:0003964">
    <property type="term" value="F:RNA-directed DNA polymerase activity"/>
    <property type="evidence" value="ECO:0007669"/>
    <property type="project" value="UniProtKB-KW"/>
</dbReference>